<proteinExistence type="predicted"/>
<dbReference type="Proteomes" id="UP001227268">
    <property type="component" value="Unassembled WGS sequence"/>
</dbReference>
<dbReference type="EMBL" id="JASBWT010000002">
    <property type="protein sequence ID" value="KAJ9107526.1"/>
    <property type="molecule type" value="Genomic_DNA"/>
</dbReference>
<comment type="caution">
    <text evidence="1">The sequence shown here is derived from an EMBL/GenBank/DDBJ whole genome shotgun (WGS) entry which is preliminary data.</text>
</comment>
<evidence type="ECO:0000313" key="1">
    <source>
        <dbReference type="EMBL" id="KAJ9107526.1"/>
    </source>
</evidence>
<reference evidence="1" key="1">
    <citation type="submission" date="2023-04" db="EMBL/GenBank/DDBJ databases">
        <title>Draft Genome sequencing of Naganishia species isolated from polar environments using Oxford Nanopore Technology.</title>
        <authorList>
            <person name="Leo P."/>
            <person name="Venkateswaran K."/>
        </authorList>
    </citation>
    <scope>NUCLEOTIDE SEQUENCE</scope>
    <source>
        <strain evidence="1">MNA-CCFEE 5423</strain>
    </source>
</reference>
<organism evidence="1 2">
    <name type="scientific">Naganishia friedmannii</name>
    <dbReference type="NCBI Taxonomy" id="89922"/>
    <lineage>
        <taxon>Eukaryota</taxon>
        <taxon>Fungi</taxon>
        <taxon>Dikarya</taxon>
        <taxon>Basidiomycota</taxon>
        <taxon>Agaricomycotina</taxon>
        <taxon>Tremellomycetes</taxon>
        <taxon>Filobasidiales</taxon>
        <taxon>Filobasidiaceae</taxon>
        <taxon>Naganishia</taxon>
    </lineage>
</organism>
<evidence type="ECO:0000313" key="2">
    <source>
        <dbReference type="Proteomes" id="UP001227268"/>
    </source>
</evidence>
<accession>A0ACC2W7X5</accession>
<protein>
    <submittedName>
        <fullName evidence="1">Uncharacterized protein</fullName>
    </submittedName>
</protein>
<sequence>MSSVTQTITLPVCDASEMKNGDIKDFEFGEGDGKKGKVFLAKVDDKLYSTSAYCTHYGAPLVKGVLATTEGHPTLRCGWHSACFNLCTGDIEDAPGLDSLHKFEVKEENGKILVTANLADVMSKYGRSPLKSDKRAIAPADPKSSEETVVLVGGGAGGHHTMESLREHGFKGKIVMISKETVPPFDRTKLSKALITDASKLVWRTNDALKNDFKIELHTSTSVTSIDSDAKTVTTDKAGAEPIKYDHLVIATGGQPKKLPIEGAELDNVCLLRTIEDAQKIVAGLDENAKVVIIGTSFIGMELAGAVLKKKPASIDVIGVDAVPFAKILGEKIGGAVQKDLESQGVKFHMESNIEKIAPSDSDAKKVGSVVLKNDSDIPCTIVIMGTGVQPATGFLADSGFKLEDDKGIAVDEYLQVEGKQNIYALGDIAHWPDHKSGEKRRIEHWQVASNQGRTIGQNISAPEKKQAYRKAPFFWSSVGKGLRYVSTQNGFDDIYIDGDVDKELKFVAYYAKGDEVVAVSSMQRDPYVAKSVELLTYGKMPSFSDIKSGRNILDIDLAGQASKN</sequence>
<keyword evidence="2" id="KW-1185">Reference proteome</keyword>
<gene>
    <name evidence="1" type="ORF">QFC21_000983</name>
</gene>
<name>A0ACC2W7X5_9TREE</name>